<dbReference type="SUPFAM" id="SSF48208">
    <property type="entry name" value="Six-hairpin glycosidases"/>
    <property type="match status" value="1"/>
</dbReference>
<dbReference type="Proteomes" id="UP000192907">
    <property type="component" value="Unassembled WGS sequence"/>
</dbReference>
<dbReference type="InterPro" id="IPR045582">
    <property type="entry name" value="Trehalase-like_N"/>
</dbReference>
<evidence type="ECO:0000259" key="2">
    <source>
        <dbReference type="Pfam" id="PF19291"/>
    </source>
</evidence>
<dbReference type="Pfam" id="PF00723">
    <property type="entry name" value="Glyco_hydro_15"/>
    <property type="match status" value="1"/>
</dbReference>
<dbReference type="Gene3D" id="1.50.10.10">
    <property type="match status" value="1"/>
</dbReference>
<dbReference type="PANTHER" id="PTHR31616:SF0">
    <property type="entry name" value="GLUCAN 1,4-ALPHA-GLUCOSIDASE"/>
    <property type="match status" value="1"/>
</dbReference>
<name>A0A1Y6CNJ3_9BACT</name>
<protein>
    <submittedName>
        <fullName evidence="3">Glucoamylase (Glucan-1,4-alpha-glucosidase), GH15 family</fullName>
    </submittedName>
</protein>
<dbReference type="Pfam" id="PF19291">
    <property type="entry name" value="TREH_N"/>
    <property type="match status" value="1"/>
</dbReference>
<dbReference type="RefSeq" id="WP_159455596.1">
    <property type="nucleotide sequence ID" value="NZ_FWZT01000022.1"/>
</dbReference>
<evidence type="ECO:0000313" key="4">
    <source>
        <dbReference type="Proteomes" id="UP000192907"/>
    </source>
</evidence>
<dbReference type="InterPro" id="IPR008928">
    <property type="entry name" value="6-hairpin_glycosidase_sf"/>
</dbReference>
<feature type="domain" description="Trehalase-like N-terminal" evidence="2">
    <location>
        <begin position="4"/>
        <end position="151"/>
    </location>
</feature>
<proteinExistence type="predicted"/>
<dbReference type="GO" id="GO:0004553">
    <property type="term" value="F:hydrolase activity, hydrolyzing O-glycosyl compounds"/>
    <property type="evidence" value="ECO:0007669"/>
    <property type="project" value="UniProtKB-ARBA"/>
</dbReference>
<organism evidence="3 4">
    <name type="scientific">Pseudobacteriovorax antillogorgiicola</name>
    <dbReference type="NCBI Taxonomy" id="1513793"/>
    <lineage>
        <taxon>Bacteria</taxon>
        <taxon>Pseudomonadati</taxon>
        <taxon>Bdellovibrionota</taxon>
        <taxon>Oligoflexia</taxon>
        <taxon>Oligoflexales</taxon>
        <taxon>Pseudobacteriovoracaceae</taxon>
        <taxon>Pseudobacteriovorax</taxon>
    </lineage>
</organism>
<gene>
    <name evidence="3" type="ORF">SAMN06296036_12240</name>
</gene>
<dbReference type="InterPro" id="IPR011613">
    <property type="entry name" value="GH15-like"/>
</dbReference>
<keyword evidence="4" id="KW-1185">Reference proteome</keyword>
<sequence>MELGIIGNCQYSALISPLGNVEWLCWPRFDSSFVFGGLIDKNRGGCFQISMEDNTRGVQSYVGNTNVLRTVFSSEHGSFEVIDFAPRFQQYNRYFKPKALFRIVRPISGKPRCRVQIDAKINYGEKSSKQILESNHIEFQGYDSPLRLTSNAPLTYIASHKSFVVDRSFYFALTQGQPLEADLKEVSIHFYEKTCEYWERWIKHSHLPNRFQEEVIRSALVLKLHQFEDTGAIIAATTTSIPEASGTERNWDYRYCWIRDAMFSLSALQRLTHFEELEKFLLYLHNLVEDSRQRDFFIQPVYGIDGNSSLVEVILDHLEGFQGNKPVRIGNQAYEHLQYDVYGEILLALSPIYLDHRFCKEKDMVPLGIVDNLIDQIERYLTAPDAGLWEFRGKAQVHTFTLLLNWAGLQIGEKIFANAGKTDKALRCSSLRRKISEYIDTMAWNNELETFTQAVGSRDLDASLLMMVNMGYLRKNDPRAHKLVDSIKEHLSHPSGLLHRYIASDDFGETHNAFLICSFWLVEALAHLDRREEAMELLEKLLTYKNHLGLYSEDVDPKTGALWGNFPQTYSHVGFINAVFTLFPHQGSLFLESEASHE</sequence>
<dbReference type="InterPro" id="IPR012341">
    <property type="entry name" value="6hp_glycosidase-like_sf"/>
</dbReference>
<accession>A0A1Y6CNJ3</accession>
<reference evidence="4" key="1">
    <citation type="submission" date="2017-04" db="EMBL/GenBank/DDBJ databases">
        <authorList>
            <person name="Varghese N."/>
            <person name="Submissions S."/>
        </authorList>
    </citation>
    <scope>NUCLEOTIDE SEQUENCE [LARGE SCALE GENOMIC DNA]</scope>
    <source>
        <strain evidence="4">RKEM611</strain>
    </source>
</reference>
<dbReference type="PANTHER" id="PTHR31616">
    <property type="entry name" value="TREHALASE"/>
    <property type="match status" value="1"/>
</dbReference>
<dbReference type="AlphaFoldDB" id="A0A1Y6CNJ3"/>
<dbReference type="EMBL" id="FWZT01000022">
    <property type="protein sequence ID" value="SMF64468.1"/>
    <property type="molecule type" value="Genomic_DNA"/>
</dbReference>
<dbReference type="STRING" id="1513793.SAMN06296036_12240"/>
<dbReference type="GO" id="GO:0005975">
    <property type="term" value="P:carbohydrate metabolic process"/>
    <property type="evidence" value="ECO:0007669"/>
    <property type="project" value="InterPro"/>
</dbReference>
<evidence type="ECO:0000313" key="3">
    <source>
        <dbReference type="EMBL" id="SMF64468.1"/>
    </source>
</evidence>
<evidence type="ECO:0000259" key="1">
    <source>
        <dbReference type="Pfam" id="PF00723"/>
    </source>
</evidence>
<feature type="domain" description="GH15-like" evidence="1">
    <location>
        <begin position="213"/>
        <end position="579"/>
    </location>
</feature>